<reference evidence="3 4" key="1">
    <citation type="submission" date="2020-03" db="EMBL/GenBank/DDBJ databases">
        <authorList>
            <person name="Wang L."/>
            <person name="He N."/>
            <person name="Li Y."/>
            <person name="Fang Y."/>
            <person name="Zhang F."/>
        </authorList>
    </citation>
    <scope>NUCLEOTIDE SEQUENCE [LARGE SCALE GENOMIC DNA]</scope>
    <source>
        <strain evidence="4">hsmgli-8</strain>
    </source>
</reference>
<evidence type="ECO:0000313" key="4">
    <source>
        <dbReference type="Proteomes" id="UP000746535"/>
    </source>
</evidence>
<dbReference type="Pfam" id="PF03797">
    <property type="entry name" value="Autotransporter"/>
    <property type="match status" value="1"/>
</dbReference>
<evidence type="ECO:0000259" key="2">
    <source>
        <dbReference type="PROSITE" id="PS51208"/>
    </source>
</evidence>
<dbReference type="PROSITE" id="PS51208">
    <property type="entry name" value="AUTOTRANSPORTER"/>
    <property type="match status" value="1"/>
</dbReference>
<proteinExistence type="predicted"/>
<keyword evidence="1" id="KW-0732">Signal</keyword>
<feature type="chain" id="PRO_5047111345" evidence="1">
    <location>
        <begin position="28"/>
        <end position="864"/>
    </location>
</feature>
<dbReference type="Gene3D" id="2.40.128.130">
    <property type="entry name" value="Autotransporter beta-domain"/>
    <property type="match status" value="1"/>
</dbReference>
<keyword evidence="4" id="KW-1185">Reference proteome</keyword>
<dbReference type="SUPFAM" id="SSF103515">
    <property type="entry name" value="Autotransporter"/>
    <property type="match status" value="1"/>
</dbReference>
<evidence type="ECO:0000313" key="3">
    <source>
        <dbReference type="EMBL" id="NJP01893.1"/>
    </source>
</evidence>
<organism evidence="3 4">
    <name type="scientific">Pseudomonas quercus</name>
    <dbReference type="NCBI Taxonomy" id="2722792"/>
    <lineage>
        <taxon>Bacteria</taxon>
        <taxon>Pseudomonadati</taxon>
        <taxon>Pseudomonadota</taxon>
        <taxon>Gammaproteobacteria</taxon>
        <taxon>Pseudomonadales</taxon>
        <taxon>Pseudomonadaceae</taxon>
        <taxon>Pseudomonas</taxon>
    </lineage>
</organism>
<dbReference type="InterPro" id="IPR006315">
    <property type="entry name" value="OM_autotransptr_brl_dom"/>
</dbReference>
<gene>
    <name evidence="3" type="ORF">HBH25_13645</name>
</gene>
<dbReference type="EMBL" id="JAAVJI010000007">
    <property type="protein sequence ID" value="NJP01893.1"/>
    <property type="molecule type" value="Genomic_DNA"/>
</dbReference>
<feature type="signal peptide" evidence="1">
    <location>
        <begin position="1"/>
        <end position="27"/>
    </location>
</feature>
<feature type="domain" description="Autotransporter" evidence="2">
    <location>
        <begin position="592"/>
        <end position="864"/>
    </location>
</feature>
<comment type="caution">
    <text evidence="3">The sequence shown here is derived from an EMBL/GenBank/DDBJ whole genome shotgun (WGS) entry which is preliminary data.</text>
</comment>
<name>A0ABX0YIR0_9PSED</name>
<dbReference type="InterPro" id="IPR036709">
    <property type="entry name" value="Autotransporte_beta_dom_sf"/>
</dbReference>
<dbReference type="Proteomes" id="UP000746535">
    <property type="component" value="Unassembled WGS sequence"/>
</dbReference>
<dbReference type="SMART" id="SM00869">
    <property type="entry name" value="Autotransporter"/>
    <property type="match status" value="1"/>
</dbReference>
<dbReference type="InterPro" id="IPR005546">
    <property type="entry name" value="Autotransporte_beta"/>
</dbReference>
<sequence length="864" mass="88793">MDISFLKTFSKTVLALAIGACTTPSYAVDFDISQGSVMLSHQQINDSITISGVASRKYSARKTEIELNAVSATGSVVNSAGISIDGAGFQTKGFVISGGYPYSNAAGYAGTIGGDIRNNGTLSINNAYGVEGIEVGPVVVKGSFVNAGSISIGTASSQPTYGTAEGVYFHGTKIEGDLINSGLIEVAADEGTGLTIDRDGYLSFEVGGRFINSGTILVTGTEVDGIDIEAPTSPLDILNSGSVKVIGDDSNAIHLWEGTINALSNSGEIIAEGANTHAIVFEGATLSDNLPSGERGVINTGTIRADDDAIVVTEDAPREGFEINQRAGQIVSTNGAAIQGGGLATLNWSGGDIQGDLMDMAGVNVTGPAGFRGSRIDSNVSVSKGGSLNLASAGTAITGDLDVARLSAIDMRLSNATVNTTPYLTVGGVARFADGARITLSANPGDFTPTAEGKTYSLLSASAVQDGGLRVASSSALLNVASYSVDPTSVAAVVTLKSDQQVNEDLGSVGVEAPATGIVNRFKNTVLGGLKADDRVYQAFANANTETLARLSKQLAPEVSRGGVDAAMAGQSATSRAIGTRINSLRGMSSGDVLTNTGVWAQALNSTMDQNARDGVAGYSANAGGIAVGADGMLNPDTTVGLAYSYVNANVTSDTGNKTDVQGGALALYGNWQLGNWFTQGSLSYGHNDNDSKRYVAGTLAKGSYDSDVLSVNTLAGYTFKMSEQLVLEPRVAARYANVQVDGYTEHGSSAALRNGDQRFETGEVGAGLRVAGNSPLFGGSLQPEATLMAYHDLIGDRINQTSAFSQGGATFAVTGAKPVRDTYEGTVGLNYAINALTLGVSYTYEGRSGYNADTTMLKARYAF</sequence>
<protein>
    <submittedName>
        <fullName evidence="3">Autotransporter domain-containing protein</fullName>
    </submittedName>
</protein>
<accession>A0ABX0YIR0</accession>
<evidence type="ECO:0000256" key="1">
    <source>
        <dbReference type="SAM" id="SignalP"/>
    </source>
</evidence>
<dbReference type="NCBIfam" id="TIGR01414">
    <property type="entry name" value="autotrans_barl"/>
    <property type="match status" value="1"/>
</dbReference>